<reference evidence="2" key="1">
    <citation type="journal article" date="2022" name="Mol. Ecol. Resour.">
        <title>The genomes of chicory, endive, great burdock and yacon provide insights into Asteraceae palaeo-polyploidization history and plant inulin production.</title>
        <authorList>
            <person name="Fan W."/>
            <person name="Wang S."/>
            <person name="Wang H."/>
            <person name="Wang A."/>
            <person name="Jiang F."/>
            <person name="Liu H."/>
            <person name="Zhao H."/>
            <person name="Xu D."/>
            <person name="Zhang Y."/>
        </authorList>
    </citation>
    <scope>NUCLEOTIDE SEQUENCE [LARGE SCALE GENOMIC DNA]</scope>
    <source>
        <strain evidence="2">cv. Yunnan</strain>
    </source>
</reference>
<evidence type="ECO:0000313" key="1">
    <source>
        <dbReference type="EMBL" id="KAI3682766.1"/>
    </source>
</evidence>
<proteinExistence type="predicted"/>
<comment type="caution">
    <text evidence="1">The sequence shown here is derived from an EMBL/GenBank/DDBJ whole genome shotgun (WGS) entry which is preliminary data.</text>
</comment>
<dbReference type="EMBL" id="CM042045">
    <property type="protein sequence ID" value="KAI3682766.1"/>
    <property type="molecule type" value="Genomic_DNA"/>
</dbReference>
<keyword evidence="2" id="KW-1185">Reference proteome</keyword>
<sequence length="95" mass="10977">MELMNKEGKHTEDELVKKHEIPLVQSIEDSQKDVSLKNELIGCMQEELTPEAKISNQKIEENMEENHTILRKNPNDSDQNGTITIKEDKASREPY</sequence>
<gene>
    <name evidence="1" type="ORF">L1987_83000</name>
</gene>
<dbReference type="Proteomes" id="UP001056120">
    <property type="component" value="Linkage Group LG28"/>
</dbReference>
<reference evidence="1 2" key="2">
    <citation type="journal article" date="2022" name="Mol. Ecol. Resour.">
        <title>The genomes of chicory, endive, great burdock and yacon provide insights into Asteraceae paleo-polyploidization history and plant inulin production.</title>
        <authorList>
            <person name="Fan W."/>
            <person name="Wang S."/>
            <person name="Wang H."/>
            <person name="Wang A."/>
            <person name="Jiang F."/>
            <person name="Liu H."/>
            <person name="Zhao H."/>
            <person name="Xu D."/>
            <person name="Zhang Y."/>
        </authorList>
    </citation>
    <scope>NUCLEOTIDE SEQUENCE [LARGE SCALE GENOMIC DNA]</scope>
    <source>
        <strain evidence="2">cv. Yunnan</strain>
        <tissue evidence="1">Leaves</tissue>
    </source>
</reference>
<name>A0ACB8YC23_9ASTR</name>
<protein>
    <submittedName>
        <fullName evidence="1">Uncharacterized protein</fullName>
    </submittedName>
</protein>
<accession>A0ACB8YC23</accession>
<organism evidence="1 2">
    <name type="scientific">Smallanthus sonchifolius</name>
    <dbReference type="NCBI Taxonomy" id="185202"/>
    <lineage>
        <taxon>Eukaryota</taxon>
        <taxon>Viridiplantae</taxon>
        <taxon>Streptophyta</taxon>
        <taxon>Embryophyta</taxon>
        <taxon>Tracheophyta</taxon>
        <taxon>Spermatophyta</taxon>
        <taxon>Magnoliopsida</taxon>
        <taxon>eudicotyledons</taxon>
        <taxon>Gunneridae</taxon>
        <taxon>Pentapetalae</taxon>
        <taxon>asterids</taxon>
        <taxon>campanulids</taxon>
        <taxon>Asterales</taxon>
        <taxon>Asteraceae</taxon>
        <taxon>Asteroideae</taxon>
        <taxon>Heliantheae alliance</taxon>
        <taxon>Millerieae</taxon>
        <taxon>Smallanthus</taxon>
    </lineage>
</organism>
<evidence type="ECO:0000313" key="2">
    <source>
        <dbReference type="Proteomes" id="UP001056120"/>
    </source>
</evidence>